<dbReference type="InterPro" id="IPR051911">
    <property type="entry name" value="SDR_oxidoreductase"/>
</dbReference>
<evidence type="ECO:0000256" key="3">
    <source>
        <dbReference type="ARBA" id="ARBA00023002"/>
    </source>
</evidence>
<dbReference type="Pfam" id="PF00106">
    <property type="entry name" value="adh_short"/>
    <property type="match status" value="1"/>
</dbReference>
<evidence type="ECO:0000256" key="4">
    <source>
        <dbReference type="RuleBase" id="RU000363"/>
    </source>
</evidence>
<reference evidence="5" key="1">
    <citation type="submission" date="2019-01" db="EMBL/GenBank/DDBJ databases">
        <title>Draft genome sequences of three monokaryotic isolates of the white-rot basidiomycete fungus Dichomitus squalens.</title>
        <authorList>
            <consortium name="DOE Joint Genome Institute"/>
            <person name="Lopez S.C."/>
            <person name="Andreopoulos B."/>
            <person name="Pangilinan J."/>
            <person name="Lipzen A."/>
            <person name="Riley R."/>
            <person name="Ahrendt S."/>
            <person name="Ng V."/>
            <person name="Barry K."/>
            <person name="Daum C."/>
            <person name="Grigoriev I.V."/>
            <person name="Hilden K.S."/>
            <person name="Makela M.R."/>
            <person name="de Vries R.P."/>
        </authorList>
    </citation>
    <scope>NUCLEOTIDE SEQUENCE [LARGE SCALE GENOMIC DNA]</scope>
    <source>
        <strain evidence="5">OM18370.1</strain>
    </source>
</reference>
<comment type="similarity">
    <text evidence="1 4">Belongs to the short-chain dehydrogenases/reductases (SDR) family.</text>
</comment>
<dbReference type="GO" id="GO:0016491">
    <property type="term" value="F:oxidoreductase activity"/>
    <property type="evidence" value="ECO:0007669"/>
    <property type="project" value="UniProtKB-KW"/>
</dbReference>
<dbReference type="InterPro" id="IPR002347">
    <property type="entry name" value="SDR_fam"/>
</dbReference>
<gene>
    <name evidence="5" type="ORF">BD311DRAFT_525760</name>
</gene>
<dbReference type="Gene3D" id="3.40.50.720">
    <property type="entry name" value="NAD(P)-binding Rossmann-like Domain"/>
    <property type="match status" value="1"/>
</dbReference>
<dbReference type="PANTHER" id="PTHR43976">
    <property type="entry name" value="SHORT CHAIN DEHYDROGENASE"/>
    <property type="match status" value="1"/>
</dbReference>
<dbReference type="SUPFAM" id="SSF51735">
    <property type="entry name" value="NAD(P)-binding Rossmann-fold domains"/>
    <property type="match status" value="1"/>
</dbReference>
<dbReference type="InterPro" id="IPR036291">
    <property type="entry name" value="NAD(P)-bd_dom_sf"/>
</dbReference>
<dbReference type="CDD" id="cd05374">
    <property type="entry name" value="17beta-HSD-like_SDR_c"/>
    <property type="match status" value="1"/>
</dbReference>
<dbReference type="PRINTS" id="PR00080">
    <property type="entry name" value="SDRFAMILY"/>
</dbReference>
<accession>A0A4Q9MCR8</accession>
<sequence length="281" mass="30620">MAIWFITGASTGFGRILAEIVLEKGDTAIATARRPELLSDLSAKYPAERLLILKLDVSKPQEIIDAFAAAKEKFGRIDVVANNAGQGTFGEVEAVADADVRAMFETNFWGAANVSREAVKFFREVNPAGEGGRLLQISSITGLRGHGALTYYSASKFALEGFSEGLANEIDPAWNIKITIVEPGGFDTPGLRKTTWAPAHVAYSNKELPGNVLRGIWEQYHPKGDARKGMEVVYKLAALEQPPLHFPLGKDAIGVVRSKTQSLLEDTEKYEPWNEGLERSG</sequence>
<keyword evidence="2" id="KW-0521">NADP</keyword>
<dbReference type="PRINTS" id="PR00081">
    <property type="entry name" value="GDHRDH"/>
</dbReference>
<dbReference type="InterPro" id="IPR020904">
    <property type="entry name" value="Sc_DH/Rdtase_CS"/>
</dbReference>
<dbReference type="OrthoDB" id="1274115at2759"/>
<dbReference type="AlphaFoldDB" id="A0A4Q9MCR8"/>
<dbReference type="PANTHER" id="PTHR43976:SF16">
    <property type="entry name" value="SHORT-CHAIN DEHYDROGENASE_REDUCTASE FAMILY PROTEIN"/>
    <property type="match status" value="1"/>
</dbReference>
<protein>
    <submittedName>
        <fullName evidence="5">NAD(P)-binding protein</fullName>
    </submittedName>
</protein>
<keyword evidence="3" id="KW-0560">Oxidoreductase</keyword>
<dbReference type="Proteomes" id="UP000292957">
    <property type="component" value="Unassembled WGS sequence"/>
</dbReference>
<evidence type="ECO:0000313" key="5">
    <source>
        <dbReference type="EMBL" id="TBU25110.1"/>
    </source>
</evidence>
<proteinExistence type="inferred from homology"/>
<evidence type="ECO:0000256" key="1">
    <source>
        <dbReference type="ARBA" id="ARBA00006484"/>
    </source>
</evidence>
<dbReference type="PROSITE" id="PS00061">
    <property type="entry name" value="ADH_SHORT"/>
    <property type="match status" value="1"/>
</dbReference>
<evidence type="ECO:0000256" key="2">
    <source>
        <dbReference type="ARBA" id="ARBA00022857"/>
    </source>
</evidence>
<organism evidence="5">
    <name type="scientific">Dichomitus squalens</name>
    <dbReference type="NCBI Taxonomy" id="114155"/>
    <lineage>
        <taxon>Eukaryota</taxon>
        <taxon>Fungi</taxon>
        <taxon>Dikarya</taxon>
        <taxon>Basidiomycota</taxon>
        <taxon>Agaricomycotina</taxon>
        <taxon>Agaricomycetes</taxon>
        <taxon>Polyporales</taxon>
        <taxon>Polyporaceae</taxon>
        <taxon>Dichomitus</taxon>
    </lineage>
</organism>
<name>A0A4Q9MCR8_9APHY</name>
<dbReference type="EMBL" id="ML143467">
    <property type="protein sequence ID" value="TBU25110.1"/>
    <property type="molecule type" value="Genomic_DNA"/>
</dbReference>